<dbReference type="PANTHER" id="PTHR45790">
    <property type="entry name" value="SIROHEME SYNTHASE-RELATED"/>
    <property type="match status" value="1"/>
</dbReference>
<dbReference type="SUPFAM" id="SSF53790">
    <property type="entry name" value="Tetrapyrrole methylase"/>
    <property type="match status" value="1"/>
</dbReference>
<dbReference type="Gene3D" id="3.40.50.720">
    <property type="entry name" value="NAD(P)-binding Rossmann-like Domain"/>
    <property type="match status" value="1"/>
</dbReference>
<dbReference type="CDD" id="cd11642">
    <property type="entry name" value="SUMT"/>
    <property type="match status" value="1"/>
</dbReference>
<evidence type="ECO:0000256" key="9">
    <source>
        <dbReference type="ARBA" id="ARBA00023244"/>
    </source>
</evidence>
<comment type="pathway">
    <text evidence="1">Porphyrin-containing compound metabolism; siroheme biosynthesis; sirohydrochlorin from precorrin-2: step 1/1.</text>
</comment>
<dbReference type="Pfam" id="PF00590">
    <property type="entry name" value="TP_methylase"/>
    <property type="match status" value="1"/>
</dbReference>
<keyword evidence="2" id="KW-0169">Cobalamin biosynthesis</keyword>
<proteinExistence type="inferred from homology"/>
<keyword evidence="6" id="KW-0560">Oxidoreductase</keyword>
<dbReference type="SUPFAM" id="SSF51735">
    <property type="entry name" value="NAD(P)-binding Rossmann-fold domains"/>
    <property type="match status" value="1"/>
</dbReference>
<gene>
    <name evidence="14" type="primary">cobA_2</name>
    <name evidence="14" type="ORF">GCM10025782_33960</name>
</gene>
<keyword evidence="9" id="KW-0627">Porphyrin biosynthesis</keyword>
<dbReference type="NCBIfam" id="TIGR01470">
    <property type="entry name" value="cysG_Nterm"/>
    <property type="match status" value="1"/>
</dbReference>
<keyword evidence="5" id="KW-0949">S-adenosyl-L-methionine</keyword>
<dbReference type="InterPro" id="IPR036291">
    <property type="entry name" value="NAD(P)-bd_dom_sf"/>
</dbReference>
<evidence type="ECO:0000256" key="12">
    <source>
        <dbReference type="RuleBase" id="RU003960"/>
    </source>
</evidence>
<evidence type="ECO:0000256" key="8">
    <source>
        <dbReference type="ARBA" id="ARBA00023239"/>
    </source>
</evidence>
<comment type="catalytic activity">
    <reaction evidence="11">
        <text>precorrin-2 + NAD(+) = sirohydrochlorin + NADH + 2 H(+)</text>
        <dbReference type="Rhea" id="RHEA:15613"/>
        <dbReference type="ChEBI" id="CHEBI:15378"/>
        <dbReference type="ChEBI" id="CHEBI:57540"/>
        <dbReference type="ChEBI" id="CHEBI:57945"/>
        <dbReference type="ChEBI" id="CHEBI:58351"/>
        <dbReference type="ChEBI" id="CHEBI:58827"/>
        <dbReference type="EC" id="1.3.1.76"/>
    </reaction>
</comment>
<evidence type="ECO:0000256" key="1">
    <source>
        <dbReference type="ARBA" id="ARBA00005010"/>
    </source>
</evidence>
<dbReference type="Gene3D" id="3.40.1010.10">
    <property type="entry name" value="Cobalt-precorrin-4 Transmethylase, Domain 1"/>
    <property type="match status" value="1"/>
</dbReference>
<dbReference type="InterPro" id="IPR006366">
    <property type="entry name" value="CobA/CysG_C"/>
</dbReference>
<dbReference type="InterPro" id="IPR012409">
    <property type="entry name" value="Sirohaem_synth"/>
</dbReference>
<keyword evidence="7" id="KW-0520">NAD</keyword>
<dbReference type="NCBIfam" id="TIGR01469">
    <property type="entry name" value="cobA_cysG_Cterm"/>
    <property type="match status" value="1"/>
</dbReference>
<name>A0ABP8YMG7_9MICO</name>
<sequence>MTMLLGLEVTGRRVLVAGGGTVAARRATALAADGAVVTVVAPQLCEDLVDAVLDGALTWVQREVREDDLDGMWLVHAATDDARTNTRVCAWATERRTWSVCASSVADGTARTPATTRHAGLVVGVASSEDADPARARSVRDQLTLALETGDLDLRHRRRDSAGVGRVVLVGGGPGAPDLLTLRGRRALSEADVVVTDRLGPTSLLSSLPADVEVIDVGKVPGAHAVSQDQINALLVEQAERGRVVVRLKGGDPYLFGRGGEEQAVLAAHGIPVEVVPGVSSALAGPAAAGIPVTHRGTVAAVHVTHGHTTLEAAAVRSVVDASATLVVLMGVSKLGQHVRQLLAAGALASTPVAIVEDATLPGQRVTRAWLGDVARVATESGVRAPAVVVVGAVASDDLLDVLP</sequence>
<dbReference type="InterPro" id="IPR014776">
    <property type="entry name" value="4pyrrole_Mease_sub2"/>
</dbReference>
<dbReference type="Pfam" id="PF13241">
    <property type="entry name" value="NAD_binding_7"/>
    <property type="match status" value="1"/>
</dbReference>
<dbReference type="PIRSF" id="PIRSF036426">
    <property type="entry name" value="Sirohaem_synth"/>
    <property type="match status" value="1"/>
</dbReference>
<organism evidence="14 15">
    <name type="scientific">Pedococcus ginsenosidimutans</name>
    <dbReference type="NCBI Taxonomy" id="490570"/>
    <lineage>
        <taxon>Bacteria</taxon>
        <taxon>Bacillati</taxon>
        <taxon>Actinomycetota</taxon>
        <taxon>Actinomycetes</taxon>
        <taxon>Micrococcales</taxon>
        <taxon>Intrasporangiaceae</taxon>
        <taxon>Pedococcus</taxon>
    </lineage>
</organism>
<evidence type="ECO:0000313" key="14">
    <source>
        <dbReference type="EMBL" id="GAA4732023.1"/>
    </source>
</evidence>
<feature type="domain" description="Tetrapyrrole methylase" evidence="13">
    <location>
        <begin position="166"/>
        <end position="374"/>
    </location>
</feature>
<protein>
    <submittedName>
        <fullName evidence="14">Uroporphyrinogen-III C-methyltransferase</fullName>
    </submittedName>
</protein>
<evidence type="ECO:0000256" key="3">
    <source>
        <dbReference type="ARBA" id="ARBA00022603"/>
    </source>
</evidence>
<dbReference type="PROSITE" id="PS00840">
    <property type="entry name" value="SUMT_2"/>
    <property type="match status" value="1"/>
</dbReference>
<dbReference type="Proteomes" id="UP001500556">
    <property type="component" value="Unassembled WGS sequence"/>
</dbReference>
<evidence type="ECO:0000256" key="2">
    <source>
        <dbReference type="ARBA" id="ARBA00022573"/>
    </source>
</evidence>
<dbReference type="InterPro" id="IPR006367">
    <property type="entry name" value="Sirohaem_synthase_N"/>
</dbReference>
<dbReference type="Gene3D" id="3.30.950.10">
    <property type="entry name" value="Methyltransferase, Cobalt-precorrin-4 Transmethylase, Domain 2"/>
    <property type="match status" value="1"/>
</dbReference>
<dbReference type="RefSeq" id="WP_345505057.1">
    <property type="nucleotide sequence ID" value="NZ_BAABLO010000013.1"/>
</dbReference>
<dbReference type="InterPro" id="IPR035996">
    <property type="entry name" value="4pyrrol_Methylase_sf"/>
</dbReference>
<evidence type="ECO:0000259" key="13">
    <source>
        <dbReference type="Pfam" id="PF00590"/>
    </source>
</evidence>
<dbReference type="InterPro" id="IPR003043">
    <property type="entry name" value="Uropor_MeTrfase_CS"/>
</dbReference>
<evidence type="ECO:0000256" key="5">
    <source>
        <dbReference type="ARBA" id="ARBA00022691"/>
    </source>
</evidence>
<keyword evidence="3 12" id="KW-0489">Methyltransferase</keyword>
<dbReference type="InterPro" id="IPR014777">
    <property type="entry name" value="4pyrrole_Mease_sub1"/>
</dbReference>
<evidence type="ECO:0000256" key="6">
    <source>
        <dbReference type="ARBA" id="ARBA00023002"/>
    </source>
</evidence>
<evidence type="ECO:0000313" key="15">
    <source>
        <dbReference type="Proteomes" id="UP001500556"/>
    </source>
</evidence>
<dbReference type="InterPro" id="IPR050161">
    <property type="entry name" value="Siro_Cobalamin_biosynth"/>
</dbReference>
<dbReference type="NCBIfam" id="NF004790">
    <property type="entry name" value="PRK06136.1"/>
    <property type="match status" value="1"/>
</dbReference>
<evidence type="ECO:0000256" key="11">
    <source>
        <dbReference type="ARBA" id="ARBA00047561"/>
    </source>
</evidence>
<reference evidence="15" key="1">
    <citation type="journal article" date="2019" name="Int. J. Syst. Evol. Microbiol.">
        <title>The Global Catalogue of Microorganisms (GCM) 10K type strain sequencing project: providing services to taxonomists for standard genome sequencing and annotation.</title>
        <authorList>
            <consortium name="The Broad Institute Genomics Platform"/>
            <consortium name="The Broad Institute Genome Sequencing Center for Infectious Disease"/>
            <person name="Wu L."/>
            <person name="Ma J."/>
        </authorList>
    </citation>
    <scope>NUCLEOTIDE SEQUENCE [LARGE SCALE GENOMIC DNA]</scope>
    <source>
        <strain evidence="15">JCM 18961</strain>
    </source>
</reference>
<evidence type="ECO:0000256" key="10">
    <source>
        <dbReference type="ARBA" id="ARBA00023268"/>
    </source>
</evidence>
<comment type="caution">
    <text evidence="14">The sequence shown here is derived from an EMBL/GenBank/DDBJ whole genome shotgun (WGS) entry which is preliminary data.</text>
</comment>
<evidence type="ECO:0000256" key="4">
    <source>
        <dbReference type="ARBA" id="ARBA00022679"/>
    </source>
</evidence>
<comment type="similarity">
    <text evidence="12">Belongs to the precorrin methyltransferase family.</text>
</comment>
<keyword evidence="4 12" id="KW-0808">Transferase</keyword>
<dbReference type="InterPro" id="IPR000878">
    <property type="entry name" value="4pyrrol_Mease"/>
</dbReference>
<keyword evidence="8" id="KW-0456">Lyase</keyword>
<dbReference type="PANTHER" id="PTHR45790:SF3">
    <property type="entry name" value="S-ADENOSYL-L-METHIONINE-DEPENDENT UROPORPHYRINOGEN III METHYLTRANSFERASE, CHLOROPLASTIC"/>
    <property type="match status" value="1"/>
</dbReference>
<evidence type="ECO:0000256" key="7">
    <source>
        <dbReference type="ARBA" id="ARBA00023027"/>
    </source>
</evidence>
<dbReference type="EMBL" id="BAABLO010000013">
    <property type="protein sequence ID" value="GAA4732023.1"/>
    <property type="molecule type" value="Genomic_DNA"/>
</dbReference>
<accession>A0ABP8YMG7</accession>
<keyword evidence="15" id="KW-1185">Reference proteome</keyword>
<keyword evidence="10" id="KW-0511">Multifunctional enzyme</keyword>